<gene>
    <name evidence="9" type="ORF">ABR75_02180</name>
</gene>
<protein>
    <submittedName>
        <fullName evidence="9">ABC transporter substrate-binding protein</fullName>
    </submittedName>
</protein>
<dbReference type="CDD" id="cd06304">
    <property type="entry name" value="PBP1_BmpA_Med_PnrA-like"/>
    <property type="match status" value="1"/>
</dbReference>
<reference evidence="9 10" key="1">
    <citation type="submission" date="2015-10" db="EMBL/GenBank/DDBJ databases">
        <title>Metagenome-Assembled Genomes uncover a global brackish microbiome.</title>
        <authorList>
            <person name="Hugerth L.W."/>
            <person name="Larsson J."/>
            <person name="Alneberg J."/>
            <person name="Lindh M.V."/>
            <person name="Legrand C."/>
            <person name="Pinhassi J."/>
            <person name="Andersson A.F."/>
        </authorList>
    </citation>
    <scope>NUCLEOTIDE SEQUENCE [LARGE SCALE GENOMIC DNA]</scope>
    <source>
        <strain evidence="9">BACL6 MAG-120924-bin43</strain>
    </source>
</reference>
<evidence type="ECO:0000256" key="7">
    <source>
        <dbReference type="SAM" id="SignalP"/>
    </source>
</evidence>
<keyword evidence="5" id="KW-0472">Membrane</keyword>
<evidence type="ECO:0000256" key="1">
    <source>
        <dbReference type="ARBA" id="ARBA00004193"/>
    </source>
</evidence>
<dbReference type="EMBL" id="LIBJ01000050">
    <property type="protein sequence ID" value="KRO48996.1"/>
    <property type="molecule type" value="Genomic_DNA"/>
</dbReference>
<dbReference type="Gene3D" id="3.40.50.2300">
    <property type="match status" value="2"/>
</dbReference>
<comment type="subcellular location">
    <subcellularLocation>
        <location evidence="1">Cell membrane</location>
        <topology evidence="1">Lipid-anchor</topology>
    </subcellularLocation>
</comment>
<evidence type="ECO:0000313" key="9">
    <source>
        <dbReference type="EMBL" id="KRO48996.1"/>
    </source>
</evidence>
<dbReference type="AlphaFoldDB" id="A0A0R2QFG6"/>
<evidence type="ECO:0000313" key="10">
    <source>
        <dbReference type="Proteomes" id="UP000051017"/>
    </source>
</evidence>
<keyword evidence="4 7" id="KW-0732">Signal</keyword>
<evidence type="ECO:0000256" key="2">
    <source>
        <dbReference type="ARBA" id="ARBA00008610"/>
    </source>
</evidence>
<comment type="similarity">
    <text evidence="2">Belongs to the BMP lipoprotein family.</text>
</comment>
<dbReference type="PANTHER" id="PTHR34296">
    <property type="entry name" value="TRANSCRIPTIONAL ACTIVATOR PROTEIN MED"/>
    <property type="match status" value="1"/>
</dbReference>
<dbReference type="PANTHER" id="PTHR34296:SF2">
    <property type="entry name" value="ABC TRANSPORTER GUANOSINE-BINDING PROTEIN NUPN"/>
    <property type="match status" value="1"/>
</dbReference>
<feature type="signal peptide" evidence="7">
    <location>
        <begin position="1"/>
        <end position="26"/>
    </location>
</feature>
<dbReference type="SUPFAM" id="SSF53822">
    <property type="entry name" value="Periplasmic binding protein-like I"/>
    <property type="match status" value="1"/>
</dbReference>
<feature type="domain" description="ABC transporter substrate-binding protein PnrA-like" evidence="8">
    <location>
        <begin position="61"/>
        <end position="335"/>
    </location>
</feature>
<evidence type="ECO:0000256" key="5">
    <source>
        <dbReference type="ARBA" id="ARBA00023136"/>
    </source>
</evidence>
<keyword evidence="3" id="KW-1003">Cell membrane</keyword>
<name>A0A0R2QFG6_9ACTN</name>
<evidence type="ECO:0000256" key="6">
    <source>
        <dbReference type="ARBA" id="ARBA00023288"/>
    </source>
</evidence>
<dbReference type="GO" id="GO:0005886">
    <property type="term" value="C:plasma membrane"/>
    <property type="evidence" value="ECO:0007669"/>
    <property type="project" value="UniProtKB-SubCell"/>
</dbReference>
<evidence type="ECO:0000256" key="4">
    <source>
        <dbReference type="ARBA" id="ARBA00022729"/>
    </source>
</evidence>
<dbReference type="InterPro" id="IPR050957">
    <property type="entry name" value="BMP_lipoprotein"/>
</dbReference>
<dbReference type="Pfam" id="PF02608">
    <property type="entry name" value="Bmp"/>
    <property type="match status" value="1"/>
</dbReference>
<dbReference type="InterPro" id="IPR003760">
    <property type="entry name" value="PnrA-like"/>
</dbReference>
<dbReference type="Proteomes" id="UP000051017">
    <property type="component" value="Unassembled WGS sequence"/>
</dbReference>
<feature type="chain" id="PRO_5038814072" evidence="7">
    <location>
        <begin position="27"/>
        <end position="354"/>
    </location>
</feature>
<evidence type="ECO:0000256" key="3">
    <source>
        <dbReference type="ARBA" id="ARBA00022475"/>
    </source>
</evidence>
<accession>A0A0R2QFG6</accession>
<sequence>MLTIKKRARTSPAVLAMSLFAALGLAATGCSSSSESTSETLAPEVTTEAAVETTVAVEPFRIAVISPSAKNDSAFSQSIFDAVTRISETMEVEIQVSDGLFVVEEAAKAIRGYAEDGFDLVIAHGSQYGGPLQEIAPDYPDVAFAWGTAVDTFGLANVSSYSVRADQGGYVMGVIAATLSAAKNIGVVGPVEVGDAKLFVDGFKSGVGSKDPDVKVNVNYIKSFGDVALATEAATAFVANGADVLTGTAQMVVGAIAVAKAEGIPWFGTQSNQTALAPEIVVASQVYHWEVILATIIADVKSGVLGGKTHIATLANGGLVIEYNDAFKLDPEVKALADKTIAGLADQTINTGVK</sequence>
<dbReference type="InterPro" id="IPR028082">
    <property type="entry name" value="Peripla_BP_I"/>
</dbReference>
<keyword evidence="6" id="KW-0449">Lipoprotein</keyword>
<evidence type="ECO:0000259" key="8">
    <source>
        <dbReference type="Pfam" id="PF02608"/>
    </source>
</evidence>
<comment type="caution">
    <text evidence="9">The sequence shown here is derived from an EMBL/GenBank/DDBJ whole genome shotgun (WGS) entry which is preliminary data.</text>
</comment>
<dbReference type="PROSITE" id="PS51257">
    <property type="entry name" value="PROKAR_LIPOPROTEIN"/>
    <property type="match status" value="1"/>
</dbReference>
<proteinExistence type="inferred from homology"/>
<organism evidence="9 10">
    <name type="scientific">Acidimicrobiia bacterium BACL6 MAG-120924-bin43</name>
    <dbReference type="NCBI Taxonomy" id="1655583"/>
    <lineage>
        <taxon>Bacteria</taxon>
        <taxon>Bacillati</taxon>
        <taxon>Actinomycetota</taxon>
        <taxon>Acidimicrobiia</taxon>
        <taxon>acIV cluster</taxon>
    </lineage>
</organism>